<dbReference type="Proteomes" id="UP000243975">
    <property type="component" value="Unassembled WGS sequence"/>
</dbReference>
<dbReference type="PANTHER" id="PTHR22847:SF746">
    <property type="entry name" value="OS01G0185400 PROTEIN"/>
    <property type="match status" value="1"/>
</dbReference>
<feature type="repeat" description="WD" evidence="3">
    <location>
        <begin position="295"/>
        <end position="328"/>
    </location>
</feature>
<accession>A0A118K5I1</accession>
<dbReference type="EMBL" id="LEKV01001070">
    <property type="protein sequence ID" value="KVI09092.1"/>
    <property type="molecule type" value="Genomic_DNA"/>
</dbReference>
<dbReference type="PANTHER" id="PTHR22847">
    <property type="entry name" value="WD40 REPEAT PROTEIN"/>
    <property type="match status" value="1"/>
</dbReference>
<feature type="repeat" description="WD" evidence="3">
    <location>
        <begin position="429"/>
        <end position="469"/>
    </location>
</feature>
<dbReference type="InterPro" id="IPR036322">
    <property type="entry name" value="WD40_repeat_dom_sf"/>
</dbReference>
<dbReference type="OMA" id="LYMDPYK"/>
<dbReference type="SUPFAM" id="SSF81383">
    <property type="entry name" value="F-box domain"/>
    <property type="match status" value="1"/>
</dbReference>
<dbReference type="Pfam" id="PF00400">
    <property type="entry name" value="WD40"/>
    <property type="match status" value="2"/>
</dbReference>
<dbReference type="PROSITE" id="PS50082">
    <property type="entry name" value="WD_REPEATS_2"/>
    <property type="match status" value="3"/>
</dbReference>
<proteinExistence type="predicted"/>
<dbReference type="InterPro" id="IPR036047">
    <property type="entry name" value="F-box-like_dom_sf"/>
</dbReference>
<dbReference type="InterPro" id="IPR020472">
    <property type="entry name" value="WD40_PAC1"/>
</dbReference>
<evidence type="ECO:0000313" key="6">
    <source>
        <dbReference type="Proteomes" id="UP000243975"/>
    </source>
</evidence>
<gene>
    <name evidence="5" type="ORF">Ccrd_012494</name>
</gene>
<name>A0A118K5I1_CYNCS</name>
<dbReference type="Gramene" id="KVI09092">
    <property type="protein sequence ID" value="KVI09092"/>
    <property type="gene ID" value="Ccrd_012494"/>
</dbReference>
<dbReference type="InterPro" id="IPR015943">
    <property type="entry name" value="WD40/YVTN_repeat-like_dom_sf"/>
</dbReference>
<protein>
    <submittedName>
        <fullName evidence="5">F-box domain, cyclin-like protein</fullName>
    </submittedName>
</protein>
<feature type="region of interest" description="Disordered" evidence="4">
    <location>
        <begin position="513"/>
        <end position="539"/>
    </location>
</feature>
<sequence length="539" mass="59396">CISYTDSFCINPTNWDFGASWVYRISISSEKNQENKRKNRNLMACNHPLPSTSTNHDSTTKVTDMDMDSLVHCASHLTLQDLSNMAISCKFLNRVVSSDSIWRRLFRERWPQQEAYIISQTSGVREAYMARYRALQQFKFFDPLVCDVYIGAKSSDLLFSKDSIIFSQGPLIQILDIDKLLEGKVVFAPLNDHRARITSMRLFPLKETSLFRNEAQINENVLVTSSCDHSIRLWWKGSCQRCFRGHNGPVTILSDKLLGDGTGKVFASGGEDSTVRLWSLSSSGKRGQHALKGTLYGHEKPIVLMSVTGHRASLIVSMSKDSKVRVWDASISASDRNSSCVGTTSVSGVPVGMKCHDSLIYIAAGSSIEAVDLRTMKRVFRTSTHQGKLYSFDIMPSNFLACTGGLGRAMLWDIRRSTGTTEACPMAELDGHIGPVTHLHMDPYKIVTGGPKDPNVNIWQADNGNQTNILISSPLDNAGCSGLAADGFRIVTAGYNQEEGVLRFRDFSNAVSSGSSTDQITGSKFWCPSTSGDADDSDG</sequence>
<comment type="caution">
    <text evidence="5">The sequence shown here is derived from an EMBL/GenBank/DDBJ whole genome shotgun (WGS) entry which is preliminary data.</text>
</comment>
<feature type="non-terminal residue" evidence="5">
    <location>
        <position position="539"/>
    </location>
</feature>
<dbReference type="AlphaFoldDB" id="A0A118K5I1"/>
<evidence type="ECO:0000256" key="2">
    <source>
        <dbReference type="ARBA" id="ARBA00022737"/>
    </source>
</evidence>
<keyword evidence="2" id="KW-0677">Repeat</keyword>
<keyword evidence="1 3" id="KW-0853">WD repeat</keyword>
<feature type="repeat" description="WD" evidence="3">
    <location>
        <begin position="243"/>
        <end position="282"/>
    </location>
</feature>
<evidence type="ECO:0000256" key="3">
    <source>
        <dbReference type="PROSITE-ProRule" id="PRU00221"/>
    </source>
</evidence>
<dbReference type="PROSITE" id="PS50294">
    <property type="entry name" value="WD_REPEATS_REGION"/>
    <property type="match status" value="1"/>
</dbReference>
<dbReference type="PRINTS" id="PR00320">
    <property type="entry name" value="GPROTEINBRPT"/>
</dbReference>
<dbReference type="STRING" id="59895.A0A118K5I1"/>
<feature type="compositionally biased region" description="Polar residues" evidence="4">
    <location>
        <begin position="513"/>
        <end position="532"/>
    </location>
</feature>
<evidence type="ECO:0000313" key="5">
    <source>
        <dbReference type="EMBL" id="KVI09092.1"/>
    </source>
</evidence>
<evidence type="ECO:0000256" key="1">
    <source>
        <dbReference type="ARBA" id="ARBA00022574"/>
    </source>
</evidence>
<organism evidence="5 6">
    <name type="scientific">Cynara cardunculus var. scolymus</name>
    <name type="common">Globe artichoke</name>
    <name type="synonym">Cynara scolymus</name>
    <dbReference type="NCBI Taxonomy" id="59895"/>
    <lineage>
        <taxon>Eukaryota</taxon>
        <taxon>Viridiplantae</taxon>
        <taxon>Streptophyta</taxon>
        <taxon>Embryophyta</taxon>
        <taxon>Tracheophyta</taxon>
        <taxon>Spermatophyta</taxon>
        <taxon>Magnoliopsida</taxon>
        <taxon>eudicotyledons</taxon>
        <taxon>Gunneridae</taxon>
        <taxon>Pentapetalae</taxon>
        <taxon>asterids</taxon>
        <taxon>campanulids</taxon>
        <taxon>Asterales</taxon>
        <taxon>Asteraceae</taxon>
        <taxon>Carduoideae</taxon>
        <taxon>Cardueae</taxon>
        <taxon>Carduinae</taxon>
        <taxon>Cynara</taxon>
    </lineage>
</organism>
<dbReference type="Gene3D" id="1.20.1280.50">
    <property type="match status" value="1"/>
</dbReference>
<dbReference type="Gene3D" id="2.130.10.10">
    <property type="entry name" value="YVTN repeat-like/Quinoprotein amine dehydrogenase"/>
    <property type="match status" value="2"/>
</dbReference>
<evidence type="ECO:0000256" key="4">
    <source>
        <dbReference type="SAM" id="MobiDB-lite"/>
    </source>
</evidence>
<dbReference type="InterPro" id="IPR001680">
    <property type="entry name" value="WD40_rpt"/>
</dbReference>
<keyword evidence="6" id="KW-1185">Reference proteome</keyword>
<reference evidence="5 6" key="1">
    <citation type="journal article" date="2016" name="Sci. Rep.">
        <title>The genome sequence of the outbreeding globe artichoke constructed de novo incorporating a phase-aware low-pass sequencing strategy of F1 progeny.</title>
        <authorList>
            <person name="Scaglione D."/>
            <person name="Reyes-Chin-Wo S."/>
            <person name="Acquadro A."/>
            <person name="Froenicke L."/>
            <person name="Portis E."/>
            <person name="Beitel C."/>
            <person name="Tirone M."/>
            <person name="Mauro R."/>
            <person name="Lo Monaco A."/>
            <person name="Mauromicale G."/>
            <person name="Faccioli P."/>
            <person name="Cattivelli L."/>
            <person name="Rieseberg L."/>
            <person name="Michelmore R."/>
            <person name="Lanteri S."/>
        </authorList>
    </citation>
    <scope>NUCLEOTIDE SEQUENCE [LARGE SCALE GENOMIC DNA]</scope>
    <source>
        <strain evidence="5">2C</strain>
    </source>
</reference>
<dbReference type="SUPFAM" id="SSF50978">
    <property type="entry name" value="WD40 repeat-like"/>
    <property type="match status" value="1"/>
</dbReference>
<dbReference type="SMART" id="SM00320">
    <property type="entry name" value="WD40"/>
    <property type="match status" value="5"/>
</dbReference>